<keyword evidence="7" id="KW-1185">Reference proteome</keyword>
<gene>
    <name evidence="5" type="ORF">A8L58_02530</name>
    <name evidence="4" type="ORF">AXH35_01060</name>
</gene>
<dbReference type="InterPro" id="IPR051534">
    <property type="entry name" value="CBASS_pafABC_assoc_protein"/>
</dbReference>
<dbReference type="PIRSF" id="PIRSF016838">
    <property type="entry name" value="PafC"/>
    <property type="match status" value="1"/>
</dbReference>
<dbReference type="EMBL" id="CP014352">
    <property type="protein sequence ID" value="AMS04283.1"/>
    <property type="molecule type" value="Genomic_DNA"/>
</dbReference>
<accession>A0A142KDU5</accession>
<dbReference type="Pfam" id="PF13280">
    <property type="entry name" value="WYL"/>
    <property type="match status" value="1"/>
</dbReference>
<evidence type="ECO:0000259" key="2">
    <source>
        <dbReference type="Pfam" id="PF19187"/>
    </source>
</evidence>
<dbReference type="InterPro" id="IPR043839">
    <property type="entry name" value="PafC_HTH"/>
</dbReference>
<feature type="domain" description="PafC HTH" evidence="2">
    <location>
        <begin position="6"/>
        <end position="124"/>
    </location>
</feature>
<dbReference type="PANTHER" id="PTHR34580:SF1">
    <property type="entry name" value="PROTEIN PAFC"/>
    <property type="match status" value="1"/>
</dbReference>
<evidence type="ECO:0000313" key="7">
    <source>
        <dbReference type="Proteomes" id="UP000178666"/>
    </source>
</evidence>
<dbReference type="Proteomes" id="UP000178666">
    <property type="component" value="Chromosome"/>
</dbReference>
<dbReference type="KEGG" id="aaci:ASQ49_11520"/>
<dbReference type="Proteomes" id="UP000075221">
    <property type="component" value="Chromosome"/>
</dbReference>
<reference evidence="5 7" key="1">
    <citation type="journal article" date="2016" name="Plant Dis.">
        <title>Improved production of propionic acid using genome shuffling.</title>
        <authorList>
            <person name="Luna-Flores C.H."/>
            <person name="Palfreyman R.W."/>
            <person name="Kromer J.O."/>
            <person name="Nielsen L.K."/>
            <person name="Marcellin E."/>
        </authorList>
    </citation>
    <scope>NUCLEOTIDE SEQUENCE [LARGE SCALE GENOMIC DNA]</scope>
    <source>
        <strain evidence="5 7">F3E8</strain>
    </source>
</reference>
<dbReference type="PANTHER" id="PTHR34580">
    <property type="match status" value="1"/>
</dbReference>
<feature type="domain" description="WYL" evidence="1">
    <location>
        <begin position="150"/>
        <end position="211"/>
    </location>
</feature>
<protein>
    <submittedName>
        <fullName evidence="4">Transcriptional regulator</fullName>
    </submittedName>
    <submittedName>
        <fullName evidence="5">WYL domain-containing protein</fullName>
    </submittedName>
</protein>
<organism evidence="4 6">
    <name type="scientific">Acidipropionibacterium acidipropionici</name>
    <dbReference type="NCBI Taxonomy" id="1748"/>
    <lineage>
        <taxon>Bacteria</taxon>
        <taxon>Bacillati</taxon>
        <taxon>Actinomycetota</taxon>
        <taxon>Actinomycetes</taxon>
        <taxon>Propionibacteriales</taxon>
        <taxon>Propionibacteriaceae</taxon>
        <taxon>Acidipropionibacterium</taxon>
    </lineage>
</organism>
<proteinExistence type="predicted"/>
<reference evidence="4 6" key="2">
    <citation type="submission" date="2016-02" db="EMBL/GenBank/DDBJ databases">
        <title>Complete Genome Sequence of Propionibacterium acidipropionici ATCC 55737.</title>
        <authorList>
            <person name="Luna Flores C.H."/>
            <person name="Nielsen L.K."/>
            <person name="Marcellin E."/>
        </authorList>
    </citation>
    <scope>NUCLEOTIDE SEQUENCE [LARGE SCALE GENOMIC DNA]</scope>
    <source>
        <strain evidence="4 6">ATCC 55737</strain>
    </source>
</reference>
<dbReference type="InterPro" id="IPR057727">
    <property type="entry name" value="WCX_dom"/>
</dbReference>
<dbReference type="OMA" id="LPMCGTS"/>
<dbReference type="Pfam" id="PF25583">
    <property type="entry name" value="WCX"/>
    <property type="match status" value="1"/>
</dbReference>
<evidence type="ECO:0000313" key="5">
    <source>
        <dbReference type="EMBL" id="AOZ45775.1"/>
    </source>
</evidence>
<dbReference type="AlphaFoldDB" id="A0A142KDU5"/>
<name>A0A142KDU5_9ACTN</name>
<dbReference type="GeneID" id="88085634"/>
<evidence type="ECO:0000313" key="4">
    <source>
        <dbReference type="EMBL" id="AMS04283.1"/>
    </source>
</evidence>
<dbReference type="InterPro" id="IPR028349">
    <property type="entry name" value="PafC-like"/>
</dbReference>
<feature type="domain" description="WCX" evidence="3">
    <location>
        <begin position="238"/>
        <end position="309"/>
    </location>
</feature>
<dbReference type="OrthoDB" id="5174471at2"/>
<evidence type="ECO:0000259" key="1">
    <source>
        <dbReference type="Pfam" id="PF13280"/>
    </source>
</evidence>
<evidence type="ECO:0000259" key="3">
    <source>
        <dbReference type="Pfam" id="PF25583"/>
    </source>
</evidence>
<dbReference type="PROSITE" id="PS52050">
    <property type="entry name" value="WYL"/>
    <property type="match status" value="1"/>
</dbReference>
<sequence>MSGSHDEVARLLSLVPYLRAHPGVAISKAAEDFQVPEARIVRDLKTLWMCGLPGGLPDDLIDVDMDAVDNEGTITIGNADALPRPMRLTPDEAWSLLAALQLVADLADPAVRPAVESAARKLREVGPQFGPDPVEATADAGADPRRDWFARAAAKGWRVRLRHRRQDADETTSPVVDPVRVEVREGRSYLLGWSLDRRAWRTWRLDRIERADRVGDAVDHGEPPESVEWFGTVPASDEVTLTLAPSAGWVAEYHPTRRVERTAEGLKVTFAVASRAWLADLLIGLGPDVLEVDPPAAADDAVGALRDAARVNGLGVPGWD</sequence>
<evidence type="ECO:0000313" key="6">
    <source>
        <dbReference type="Proteomes" id="UP000075221"/>
    </source>
</evidence>
<dbReference type="RefSeq" id="WP_015070767.1">
    <property type="nucleotide sequence ID" value="NZ_CP013126.1"/>
</dbReference>
<dbReference type="Pfam" id="PF19187">
    <property type="entry name" value="HTH_PafC"/>
    <property type="match status" value="1"/>
</dbReference>
<dbReference type="EMBL" id="CP015970">
    <property type="protein sequence ID" value="AOZ45775.1"/>
    <property type="molecule type" value="Genomic_DNA"/>
</dbReference>
<dbReference type="InterPro" id="IPR026881">
    <property type="entry name" value="WYL_dom"/>
</dbReference>